<keyword evidence="6 9" id="KW-0694">RNA-binding</keyword>
<dbReference type="NCBIfam" id="TIGR00420">
    <property type="entry name" value="trmU"/>
    <property type="match status" value="1"/>
</dbReference>
<accession>A0ABV7RIS9</accession>
<dbReference type="HAMAP" id="MF_00144">
    <property type="entry name" value="tRNA_thiouridyl_MnmA"/>
    <property type="match status" value="1"/>
</dbReference>
<feature type="region of interest" description="Interaction with tRNA" evidence="9">
    <location>
        <begin position="324"/>
        <end position="325"/>
    </location>
</feature>
<keyword evidence="5 9" id="KW-0067">ATP-binding</keyword>
<proteinExistence type="inferred from homology"/>
<evidence type="ECO:0000313" key="14">
    <source>
        <dbReference type="Proteomes" id="UP001595740"/>
    </source>
</evidence>
<feature type="binding site" evidence="9">
    <location>
        <position position="140"/>
    </location>
    <ligand>
        <name>ATP</name>
        <dbReference type="ChEBI" id="CHEBI:30616"/>
    </ligand>
</feature>
<keyword evidence="14" id="KW-1185">Reference proteome</keyword>
<dbReference type="SUPFAM" id="SSF52402">
    <property type="entry name" value="Adenine nucleotide alpha hydrolases-like"/>
    <property type="match status" value="1"/>
</dbReference>
<comment type="function">
    <text evidence="9">Catalyzes the 2-thiolation of uridine at the wobble position (U34) of tRNA, leading to the formation of s(2)U34.</text>
</comment>
<dbReference type="Gene3D" id="3.40.50.620">
    <property type="entry name" value="HUPs"/>
    <property type="match status" value="1"/>
</dbReference>
<evidence type="ECO:0000256" key="4">
    <source>
        <dbReference type="ARBA" id="ARBA00022741"/>
    </source>
</evidence>
<evidence type="ECO:0000256" key="5">
    <source>
        <dbReference type="ARBA" id="ARBA00022840"/>
    </source>
</evidence>
<keyword evidence="1 9" id="KW-0820">tRNA-binding</keyword>
<feature type="binding site" evidence="9">
    <location>
        <position position="34"/>
    </location>
    <ligand>
        <name>ATP</name>
        <dbReference type="ChEBI" id="CHEBI:30616"/>
    </ligand>
</feature>
<keyword evidence="2 9" id="KW-0808">Transferase</keyword>
<dbReference type="GO" id="GO:0103016">
    <property type="term" value="F:tRNA-uridine 2-sulfurtransferase activity"/>
    <property type="evidence" value="ECO:0007669"/>
    <property type="project" value="UniProtKB-EC"/>
</dbReference>
<keyword evidence="9" id="KW-0963">Cytoplasm</keyword>
<keyword evidence="7" id="KW-1015">Disulfide bond</keyword>
<dbReference type="Proteomes" id="UP001595740">
    <property type="component" value="Unassembled WGS sequence"/>
</dbReference>
<dbReference type="Gene3D" id="2.30.30.280">
    <property type="entry name" value="Adenine nucleotide alpha hydrolases-like domains"/>
    <property type="match status" value="1"/>
</dbReference>
<dbReference type="CDD" id="cd01998">
    <property type="entry name" value="MnmA_TRMU-like"/>
    <property type="match status" value="1"/>
</dbReference>
<evidence type="ECO:0000256" key="2">
    <source>
        <dbReference type="ARBA" id="ARBA00022679"/>
    </source>
</evidence>
<dbReference type="InterPro" id="IPR046885">
    <property type="entry name" value="MnmA-like_C"/>
</dbReference>
<evidence type="ECO:0000313" key="13">
    <source>
        <dbReference type="EMBL" id="MFC3549531.1"/>
    </source>
</evidence>
<dbReference type="RefSeq" id="WP_386757907.1">
    <property type="nucleotide sequence ID" value="NZ_JBHRXK010000001.1"/>
</dbReference>
<evidence type="ECO:0000256" key="10">
    <source>
        <dbReference type="SAM" id="MobiDB-lite"/>
    </source>
</evidence>
<comment type="subcellular location">
    <subcellularLocation>
        <location evidence="9">Cytoplasm</location>
    </subcellularLocation>
</comment>
<dbReference type="NCBIfam" id="NF001138">
    <property type="entry name" value="PRK00143.1"/>
    <property type="match status" value="1"/>
</dbReference>
<dbReference type="InterPro" id="IPR014729">
    <property type="entry name" value="Rossmann-like_a/b/a_fold"/>
</dbReference>
<dbReference type="Pfam" id="PF20258">
    <property type="entry name" value="tRNA_Me_trans_C"/>
    <property type="match status" value="1"/>
</dbReference>
<feature type="region of interest" description="Interaction with tRNA" evidence="9">
    <location>
        <begin position="162"/>
        <end position="164"/>
    </location>
</feature>
<feature type="region of interest" description="Interaction with target base in tRNA" evidence="9">
    <location>
        <begin position="111"/>
        <end position="113"/>
    </location>
</feature>
<dbReference type="EMBL" id="JBHRXK010000001">
    <property type="protein sequence ID" value="MFC3549531.1"/>
    <property type="molecule type" value="Genomic_DNA"/>
</dbReference>
<evidence type="ECO:0000256" key="9">
    <source>
        <dbReference type="HAMAP-Rule" id="MF_00144"/>
    </source>
</evidence>
<dbReference type="InterPro" id="IPR004506">
    <property type="entry name" value="MnmA-like"/>
</dbReference>
<evidence type="ECO:0000259" key="11">
    <source>
        <dbReference type="Pfam" id="PF20258"/>
    </source>
</evidence>
<evidence type="ECO:0000256" key="1">
    <source>
        <dbReference type="ARBA" id="ARBA00022555"/>
    </source>
</evidence>
<organism evidence="13 14">
    <name type="scientific">Lysobacter cavernae</name>
    <dbReference type="NCBI Taxonomy" id="1685901"/>
    <lineage>
        <taxon>Bacteria</taxon>
        <taxon>Pseudomonadati</taxon>
        <taxon>Pseudomonadota</taxon>
        <taxon>Gammaproteobacteria</taxon>
        <taxon>Lysobacterales</taxon>
        <taxon>Lysobacteraceae</taxon>
        <taxon>Lysobacter</taxon>
    </lineage>
</organism>
<dbReference type="PANTHER" id="PTHR11933">
    <property type="entry name" value="TRNA 5-METHYLAMINOMETHYL-2-THIOURIDYLATE -METHYLTRANSFERASE"/>
    <property type="match status" value="1"/>
</dbReference>
<keyword evidence="4 9" id="KW-0547">Nucleotide-binding</keyword>
<feature type="binding site" evidence="9">
    <location>
        <begin position="8"/>
        <end position="15"/>
    </location>
    <ligand>
        <name>ATP</name>
        <dbReference type="ChEBI" id="CHEBI:30616"/>
    </ligand>
</feature>
<dbReference type="InterPro" id="IPR023382">
    <property type="entry name" value="MnmA-like_central_sf"/>
</dbReference>
<name>A0ABV7RIS9_9GAMM</name>
<feature type="active site" description="Nucleophile" evidence="9">
    <location>
        <position position="116"/>
    </location>
</feature>
<evidence type="ECO:0000256" key="6">
    <source>
        <dbReference type="ARBA" id="ARBA00022884"/>
    </source>
</evidence>
<feature type="site" description="Interaction with tRNA" evidence="9">
    <location>
        <position position="357"/>
    </location>
</feature>
<feature type="active site" description="Cysteine persulfide intermediate" evidence="9">
    <location>
        <position position="212"/>
    </location>
</feature>
<dbReference type="Pfam" id="PF20259">
    <property type="entry name" value="tRNA_Me_trans_M"/>
    <property type="match status" value="1"/>
</dbReference>
<protein>
    <recommendedName>
        <fullName evidence="9">tRNA-specific 2-thiouridylase MnmA</fullName>
        <ecNumber evidence="9">2.8.1.13</ecNumber>
    </recommendedName>
</protein>
<sequence length="389" mass="42195">MQARTIVGMSGGVDSSVAALRLRDAGEPIAGLFMQNWADDDAQDSASAAAGRTPKAAGSGGDCRVEDDRRDAVAVSGRLGIPIHFRDFSGEYWAGVFEHFLAEYAAGRTPNPDVLCNREIKFKHFLDAARELGAQFIATGHYARVEQVGGHHRLLRAVDRSKDQSYFLHQLGQAQLAATKFPLGELLKRDVRQMALDAGLPTATKKDSTGICFIGERDFREFLGRYLPAREGEMRTPDGQVIGLHPGVFYFTLGQREGLNIGGVRGFEPAPWYVVGKDVAGNVLYVDQGAASPWLMSQALWSEPAHWIAGAAPAERFTCTAQTRYRQADEACEVTVCDDGTLEVRFPRPQRAVTPGQSLVLYDGEVCLGGAVIAATDAPLELRLKAQAA</sequence>
<evidence type="ECO:0000256" key="7">
    <source>
        <dbReference type="ARBA" id="ARBA00023157"/>
    </source>
</evidence>
<feature type="site" description="Interaction with tRNA" evidence="9">
    <location>
        <position position="141"/>
    </location>
</feature>
<feature type="domain" description="tRNA-specific 2-thiouridylase MnmA-like C-terminal" evidence="11">
    <location>
        <begin position="299"/>
        <end position="373"/>
    </location>
</feature>
<evidence type="ECO:0000259" key="12">
    <source>
        <dbReference type="Pfam" id="PF20259"/>
    </source>
</evidence>
<dbReference type="EC" id="2.8.1.13" evidence="9"/>
<feature type="region of interest" description="Disordered" evidence="10">
    <location>
        <begin position="44"/>
        <end position="64"/>
    </location>
</feature>
<comment type="similarity">
    <text evidence="9">Belongs to the MnmA/TRMU family.</text>
</comment>
<comment type="caution">
    <text evidence="13">The sequence shown here is derived from an EMBL/GenBank/DDBJ whole genome shotgun (WGS) entry which is preliminary data.</text>
</comment>
<comment type="catalytic activity">
    <reaction evidence="8 9">
        <text>S-sulfanyl-L-cysteinyl-[protein] + uridine(34) in tRNA + AH2 + ATP = 2-thiouridine(34) in tRNA + L-cysteinyl-[protein] + A + AMP + diphosphate + H(+)</text>
        <dbReference type="Rhea" id="RHEA:47032"/>
        <dbReference type="Rhea" id="RHEA-COMP:10131"/>
        <dbReference type="Rhea" id="RHEA-COMP:11726"/>
        <dbReference type="Rhea" id="RHEA-COMP:11727"/>
        <dbReference type="Rhea" id="RHEA-COMP:11728"/>
        <dbReference type="ChEBI" id="CHEBI:13193"/>
        <dbReference type="ChEBI" id="CHEBI:15378"/>
        <dbReference type="ChEBI" id="CHEBI:17499"/>
        <dbReference type="ChEBI" id="CHEBI:29950"/>
        <dbReference type="ChEBI" id="CHEBI:30616"/>
        <dbReference type="ChEBI" id="CHEBI:33019"/>
        <dbReference type="ChEBI" id="CHEBI:61963"/>
        <dbReference type="ChEBI" id="CHEBI:65315"/>
        <dbReference type="ChEBI" id="CHEBI:87170"/>
        <dbReference type="ChEBI" id="CHEBI:456215"/>
        <dbReference type="EC" id="2.8.1.13"/>
    </reaction>
</comment>
<feature type="domain" description="tRNA-specific 2-thiouridylase MnmA-like central" evidence="12">
    <location>
        <begin position="221"/>
        <end position="286"/>
    </location>
</feature>
<dbReference type="InterPro" id="IPR046884">
    <property type="entry name" value="MnmA-like_central"/>
</dbReference>
<dbReference type="Pfam" id="PF03054">
    <property type="entry name" value="tRNA_Me_trans"/>
    <property type="match status" value="1"/>
</dbReference>
<keyword evidence="3 9" id="KW-0819">tRNA processing</keyword>
<evidence type="ECO:0000256" key="3">
    <source>
        <dbReference type="ARBA" id="ARBA00022694"/>
    </source>
</evidence>
<reference evidence="14" key="1">
    <citation type="journal article" date="2019" name="Int. J. Syst. Evol. Microbiol.">
        <title>The Global Catalogue of Microorganisms (GCM) 10K type strain sequencing project: providing services to taxonomists for standard genome sequencing and annotation.</title>
        <authorList>
            <consortium name="The Broad Institute Genomics Platform"/>
            <consortium name="The Broad Institute Genome Sequencing Center for Infectious Disease"/>
            <person name="Wu L."/>
            <person name="Ma J."/>
        </authorList>
    </citation>
    <scope>NUCLEOTIDE SEQUENCE [LARGE SCALE GENOMIC DNA]</scope>
    <source>
        <strain evidence="14">KCTC 42875</strain>
    </source>
</reference>
<comment type="caution">
    <text evidence="9">Lacks conserved residue(s) required for the propagation of feature annotation.</text>
</comment>
<dbReference type="PANTHER" id="PTHR11933:SF5">
    <property type="entry name" value="MITOCHONDRIAL TRNA-SPECIFIC 2-THIOURIDYLASE 1"/>
    <property type="match status" value="1"/>
</dbReference>
<dbReference type="Gene3D" id="2.40.30.10">
    <property type="entry name" value="Translation factors"/>
    <property type="match status" value="1"/>
</dbReference>
<gene>
    <name evidence="9 13" type="primary">mnmA</name>
    <name evidence="13" type="ORF">ACFOLC_00710</name>
</gene>
<evidence type="ECO:0000256" key="8">
    <source>
        <dbReference type="ARBA" id="ARBA00051542"/>
    </source>
</evidence>